<proteinExistence type="predicted"/>
<evidence type="ECO:0000256" key="5">
    <source>
        <dbReference type="ARBA" id="ARBA00022801"/>
    </source>
</evidence>
<evidence type="ECO:0000256" key="6">
    <source>
        <dbReference type="ARBA" id="ARBA00022918"/>
    </source>
</evidence>
<dbReference type="InterPro" id="IPR041373">
    <property type="entry name" value="RT_RNaseH"/>
</dbReference>
<feature type="compositionally biased region" description="Polar residues" evidence="7">
    <location>
        <begin position="77"/>
        <end position="92"/>
    </location>
</feature>
<comment type="caution">
    <text evidence="9">The sequence shown here is derived from an EMBL/GenBank/DDBJ whole genome shotgun (WGS) entry which is preliminary data.</text>
</comment>
<dbReference type="EMBL" id="CAJOBC010007279">
    <property type="protein sequence ID" value="CAF3926821.1"/>
    <property type="molecule type" value="Genomic_DNA"/>
</dbReference>
<reference evidence="9" key="1">
    <citation type="submission" date="2021-02" db="EMBL/GenBank/DDBJ databases">
        <authorList>
            <person name="Nowell W R."/>
        </authorList>
    </citation>
    <scope>NUCLEOTIDE SEQUENCE</scope>
</reference>
<dbReference type="PANTHER" id="PTHR37984:SF5">
    <property type="entry name" value="PROTEIN NYNRIN-LIKE"/>
    <property type="match status" value="1"/>
</dbReference>
<name>A0A814TNE0_9BILA</name>
<gene>
    <name evidence="9" type="ORF">GPM918_LOCUS21788</name>
    <name evidence="10" type="ORF">SRO942_LOCUS21786</name>
</gene>
<keyword evidence="5" id="KW-0378">Hydrolase</keyword>
<dbReference type="Pfam" id="PF17917">
    <property type="entry name" value="RT_RNaseH"/>
    <property type="match status" value="1"/>
</dbReference>
<keyword evidence="4" id="KW-0255">Endonuclease</keyword>
<feature type="compositionally biased region" description="Basic residues" evidence="7">
    <location>
        <begin position="342"/>
        <end position="355"/>
    </location>
</feature>
<feature type="compositionally biased region" description="Low complexity" evidence="7">
    <location>
        <begin position="288"/>
        <end position="331"/>
    </location>
</feature>
<dbReference type="AlphaFoldDB" id="A0A814TNE0"/>
<dbReference type="PANTHER" id="PTHR37984">
    <property type="entry name" value="PROTEIN CBG26694"/>
    <property type="match status" value="1"/>
</dbReference>
<evidence type="ECO:0000256" key="2">
    <source>
        <dbReference type="ARBA" id="ARBA00022695"/>
    </source>
</evidence>
<keyword evidence="11" id="KW-1185">Reference proteome</keyword>
<feature type="compositionally biased region" description="Polar residues" evidence="7">
    <location>
        <begin position="114"/>
        <end position="124"/>
    </location>
</feature>
<feature type="region of interest" description="Disordered" evidence="7">
    <location>
        <begin position="281"/>
        <end position="355"/>
    </location>
</feature>
<evidence type="ECO:0000313" key="9">
    <source>
        <dbReference type="EMBL" id="CAF1163193.1"/>
    </source>
</evidence>
<keyword evidence="6" id="KW-0695">RNA-directed DNA polymerase</keyword>
<dbReference type="Proteomes" id="UP000681722">
    <property type="component" value="Unassembled WGS sequence"/>
</dbReference>
<dbReference type="GO" id="GO:0003964">
    <property type="term" value="F:RNA-directed DNA polymerase activity"/>
    <property type="evidence" value="ECO:0007669"/>
    <property type="project" value="UniProtKB-KW"/>
</dbReference>
<evidence type="ECO:0000259" key="8">
    <source>
        <dbReference type="Pfam" id="PF17917"/>
    </source>
</evidence>
<feature type="region of interest" description="Disordered" evidence="7">
    <location>
        <begin position="63"/>
        <end position="165"/>
    </location>
</feature>
<evidence type="ECO:0000313" key="10">
    <source>
        <dbReference type="EMBL" id="CAF3926821.1"/>
    </source>
</evidence>
<evidence type="ECO:0000256" key="1">
    <source>
        <dbReference type="ARBA" id="ARBA00022679"/>
    </source>
</evidence>
<feature type="domain" description="Reverse transcriptase RNase H-like" evidence="8">
    <location>
        <begin position="3"/>
        <end position="42"/>
    </location>
</feature>
<keyword evidence="1" id="KW-0808">Transferase</keyword>
<dbReference type="InterPro" id="IPR050951">
    <property type="entry name" value="Retrovirus_Pol_polyprotein"/>
</dbReference>
<feature type="compositionally biased region" description="Polar residues" evidence="7">
    <location>
        <begin position="144"/>
        <end position="154"/>
    </location>
</feature>
<dbReference type="GO" id="GO:0016787">
    <property type="term" value="F:hydrolase activity"/>
    <property type="evidence" value="ECO:0007669"/>
    <property type="project" value="UniProtKB-KW"/>
</dbReference>
<evidence type="ECO:0000256" key="3">
    <source>
        <dbReference type="ARBA" id="ARBA00022722"/>
    </source>
</evidence>
<accession>A0A814TNE0</accession>
<dbReference type="EMBL" id="CAJNOQ010007279">
    <property type="protein sequence ID" value="CAF1163193.1"/>
    <property type="molecule type" value="Genomic_DNA"/>
</dbReference>
<dbReference type="Proteomes" id="UP000663829">
    <property type="component" value="Unassembled WGS sequence"/>
</dbReference>
<protein>
    <recommendedName>
        <fullName evidence="8">Reverse transcriptase RNase H-like domain-containing protein</fullName>
    </recommendedName>
</protein>
<keyword evidence="2" id="KW-0548">Nucleotidyltransferase</keyword>
<evidence type="ECO:0000256" key="4">
    <source>
        <dbReference type="ARBA" id="ARBA00022759"/>
    </source>
</evidence>
<evidence type="ECO:0000313" key="11">
    <source>
        <dbReference type="Proteomes" id="UP000663829"/>
    </source>
</evidence>
<sequence>MAKYLDGRPFVIETDHKPLLPFNLKQQLNSKCERWRLKLQQYQFTIHHIKDKHSTVADYLSRSPVDDATNDEDDYLPTTSRGTQTENSTSLQIVAPVVTRAQSKRHDKRADSYATDQTCDPLQQKTDDHTPVDHSCVAQDRPRTTTNVTDNSIVPSAKGDIKALNPNDPNQITPFTHEQLKVLQHQGEQAAQIIRNIEDYPKYFINDNMLMRKSSPPVPFVPKGQIRADIIKIYHDTRGNGGHFGRDRTISIIGFGDVYTIRFGELSIHVEEPLTPLFFHSSSHRHSSSSTTRVLESSSHASSHRTSSTTTRTIHIEPSSNRPSSTSTTRTIPAEPPFHRPPLTKKQRKNRKRRAKRYNFEVIRHLYKDFTTTTVKRILIDMNIHWVNFNIVGHVLFIGLKDERTKQWVEEMLHPNIHT</sequence>
<evidence type="ECO:0000256" key="7">
    <source>
        <dbReference type="SAM" id="MobiDB-lite"/>
    </source>
</evidence>
<keyword evidence="3" id="KW-0540">Nuclease</keyword>
<organism evidence="9 11">
    <name type="scientific">Didymodactylos carnosus</name>
    <dbReference type="NCBI Taxonomy" id="1234261"/>
    <lineage>
        <taxon>Eukaryota</taxon>
        <taxon>Metazoa</taxon>
        <taxon>Spiralia</taxon>
        <taxon>Gnathifera</taxon>
        <taxon>Rotifera</taxon>
        <taxon>Eurotatoria</taxon>
        <taxon>Bdelloidea</taxon>
        <taxon>Philodinida</taxon>
        <taxon>Philodinidae</taxon>
        <taxon>Didymodactylos</taxon>
    </lineage>
</organism>
<dbReference type="GO" id="GO:0004519">
    <property type="term" value="F:endonuclease activity"/>
    <property type="evidence" value="ECO:0007669"/>
    <property type="project" value="UniProtKB-KW"/>
</dbReference>